<dbReference type="RefSeq" id="WP_036003851.1">
    <property type="nucleotide sequence ID" value="NZ_CP012746.1"/>
</dbReference>
<dbReference type="Proteomes" id="UP000019146">
    <property type="component" value="Chromosome 1"/>
</dbReference>
<dbReference type="PANTHER" id="PTHR43884:SF20">
    <property type="entry name" value="ACYL-COA DEHYDROGENASE FADE28"/>
    <property type="match status" value="1"/>
</dbReference>
<feature type="domain" description="Acyl-CoA dehydrogenase/oxidase N-terminal" evidence="8">
    <location>
        <begin position="6"/>
        <end position="102"/>
    </location>
</feature>
<dbReference type="Pfam" id="PF02771">
    <property type="entry name" value="Acyl-CoA_dh_N"/>
    <property type="match status" value="1"/>
</dbReference>
<dbReference type="Gene3D" id="1.10.540.10">
    <property type="entry name" value="Acyl-CoA dehydrogenase/oxidase, N-terminal domain"/>
    <property type="match status" value="1"/>
</dbReference>
<gene>
    <name evidence="9" type="ORF">K788_0008199</name>
</gene>
<name>A0A0P0R8G9_9BURK</name>
<dbReference type="GeneID" id="69968808"/>
<dbReference type="SUPFAM" id="SSF56645">
    <property type="entry name" value="Acyl-CoA dehydrogenase NM domain-like"/>
    <property type="match status" value="1"/>
</dbReference>
<evidence type="ECO:0000259" key="7">
    <source>
        <dbReference type="Pfam" id="PF02770"/>
    </source>
</evidence>
<dbReference type="EMBL" id="CP012746">
    <property type="protein sequence ID" value="ALL64660.1"/>
    <property type="molecule type" value="Genomic_DNA"/>
</dbReference>
<dbReference type="InterPro" id="IPR009075">
    <property type="entry name" value="AcylCo_DH/oxidase_C"/>
</dbReference>
<dbReference type="AlphaFoldDB" id="A0A0P0R8G9"/>
<keyword evidence="4" id="KW-0274">FAD</keyword>
<dbReference type="InterPro" id="IPR013786">
    <property type="entry name" value="AcylCoA_DH/ox_N"/>
</dbReference>
<keyword evidence="5" id="KW-0560">Oxidoreductase</keyword>
<evidence type="ECO:0000256" key="4">
    <source>
        <dbReference type="ARBA" id="ARBA00022827"/>
    </source>
</evidence>
<dbReference type="InterPro" id="IPR046373">
    <property type="entry name" value="Acyl-CoA_Oxase/DH_mid-dom_sf"/>
</dbReference>
<evidence type="ECO:0000256" key="1">
    <source>
        <dbReference type="ARBA" id="ARBA00001974"/>
    </source>
</evidence>
<keyword evidence="3" id="KW-0285">Flavoprotein</keyword>
<dbReference type="Gene3D" id="2.40.110.10">
    <property type="entry name" value="Butyryl-CoA Dehydrogenase, subunit A, domain 2"/>
    <property type="match status" value="1"/>
</dbReference>
<dbReference type="InterPro" id="IPR036250">
    <property type="entry name" value="AcylCo_DH-like_C"/>
</dbReference>
<dbReference type="InterPro" id="IPR006091">
    <property type="entry name" value="Acyl-CoA_Oxase/DH_mid-dom"/>
</dbReference>
<comment type="similarity">
    <text evidence="2">Belongs to the acyl-CoA dehydrogenase family.</text>
</comment>
<evidence type="ECO:0000256" key="3">
    <source>
        <dbReference type="ARBA" id="ARBA00022630"/>
    </source>
</evidence>
<dbReference type="SUPFAM" id="SSF47203">
    <property type="entry name" value="Acyl-CoA dehydrogenase C-terminal domain-like"/>
    <property type="match status" value="1"/>
</dbReference>
<evidence type="ECO:0000313" key="9">
    <source>
        <dbReference type="EMBL" id="ALL64660.1"/>
    </source>
</evidence>
<dbReference type="Pfam" id="PF02770">
    <property type="entry name" value="Acyl-CoA_dh_M"/>
    <property type="match status" value="1"/>
</dbReference>
<dbReference type="InterPro" id="IPR037069">
    <property type="entry name" value="AcylCoA_DH/ox_N_sf"/>
</dbReference>
<feature type="domain" description="Acyl-CoA oxidase/dehydrogenase middle" evidence="7">
    <location>
        <begin position="122"/>
        <end position="202"/>
    </location>
</feature>
<evidence type="ECO:0000256" key="2">
    <source>
        <dbReference type="ARBA" id="ARBA00009347"/>
    </source>
</evidence>
<organism evidence="9 10">
    <name type="scientific">Paraburkholderia caribensis MBA4</name>
    <dbReference type="NCBI Taxonomy" id="1323664"/>
    <lineage>
        <taxon>Bacteria</taxon>
        <taxon>Pseudomonadati</taxon>
        <taxon>Pseudomonadota</taxon>
        <taxon>Betaproteobacteria</taxon>
        <taxon>Burkholderiales</taxon>
        <taxon>Burkholderiaceae</taxon>
        <taxon>Paraburkholderia</taxon>
    </lineage>
</organism>
<sequence>MDFNFTDEQQQFADALRRYLDKQYGFEARQAIVRTEAGVSDEHWSAFAELGLTALPVPEAQGGFDGGTVDMLVVMQELGRAMVVEPYWSTAVGIEALKLSGTGDGDDAALLERAAQGEIRLALAFHEPGARYDLFSIDTTVTRQGDGYALSGTKSVVQHGAQADHWIVPARLDGEIALFVVARDAANAQITDYRTIDGQRAATLAFNATPARKLNGRHAGAAALEHIADYGVVLLSAEAVGALDALNHATVEYTKTRQQFGVPIARFQALQHRMVEMLIHTEQARSATYLAAVRYGSDDVDERRRAVSAAKVRVGQAARFVGQQAVQLHGGMGVTNEVAAAHLFKRLAIIETTLGDVDHHLARFAALPGFATADA</sequence>
<dbReference type="Gene3D" id="1.20.140.10">
    <property type="entry name" value="Butyryl-CoA Dehydrogenase, subunit A, domain 3"/>
    <property type="match status" value="1"/>
</dbReference>
<dbReference type="CDD" id="cd00567">
    <property type="entry name" value="ACAD"/>
    <property type="match status" value="1"/>
</dbReference>
<evidence type="ECO:0000259" key="6">
    <source>
        <dbReference type="Pfam" id="PF00441"/>
    </source>
</evidence>
<comment type="cofactor">
    <cofactor evidence="1">
        <name>FAD</name>
        <dbReference type="ChEBI" id="CHEBI:57692"/>
    </cofactor>
</comment>
<dbReference type="KEGG" id="bcai:K788_0008199"/>
<evidence type="ECO:0000256" key="5">
    <source>
        <dbReference type="ARBA" id="ARBA00023002"/>
    </source>
</evidence>
<dbReference type="GO" id="GO:0050660">
    <property type="term" value="F:flavin adenine dinucleotide binding"/>
    <property type="evidence" value="ECO:0007669"/>
    <property type="project" value="InterPro"/>
</dbReference>
<proteinExistence type="inferred from homology"/>
<evidence type="ECO:0000313" key="10">
    <source>
        <dbReference type="Proteomes" id="UP000019146"/>
    </source>
</evidence>
<dbReference type="PANTHER" id="PTHR43884">
    <property type="entry name" value="ACYL-COA DEHYDROGENASE"/>
    <property type="match status" value="1"/>
</dbReference>
<feature type="domain" description="Acyl-CoA dehydrogenase/oxidase C-terminal" evidence="6">
    <location>
        <begin position="229"/>
        <end position="356"/>
    </location>
</feature>
<protein>
    <submittedName>
        <fullName evidence="9">Putative PimD-like pimeloyl-CoA dehydrogenase</fullName>
    </submittedName>
</protein>
<accession>A0A0P0R8G9</accession>
<reference evidence="9 10" key="1">
    <citation type="journal article" date="2014" name="Genome Announc.">
        <title>Draft Genome Sequence of the Haloacid-Degrading Burkholderia caribensis Strain MBA4.</title>
        <authorList>
            <person name="Pan Y."/>
            <person name="Kong K.F."/>
            <person name="Tsang J.S."/>
        </authorList>
    </citation>
    <scope>NUCLEOTIDE SEQUENCE [LARGE SCALE GENOMIC DNA]</scope>
    <source>
        <strain evidence="9 10">MBA4</strain>
    </source>
</reference>
<dbReference type="GO" id="GO:0003995">
    <property type="term" value="F:acyl-CoA dehydrogenase activity"/>
    <property type="evidence" value="ECO:0007669"/>
    <property type="project" value="TreeGrafter"/>
</dbReference>
<dbReference type="InterPro" id="IPR009100">
    <property type="entry name" value="AcylCoA_DH/oxidase_NM_dom_sf"/>
</dbReference>
<evidence type="ECO:0000259" key="8">
    <source>
        <dbReference type="Pfam" id="PF02771"/>
    </source>
</evidence>
<dbReference type="Pfam" id="PF00441">
    <property type="entry name" value="Acyl-CoA_dh_1"/>
    <property type="match status" value="1"/>
</dbReference>